<dbReference type="OrthoDB" id="1521841at2"/>
<name>A0A1I2A9Y6_9BACT</name>
<dbReference type="SUPFAM" id="SSF63825">
    <property type="entry name" value="YWTD domain"/>
    <property type="match status" value="1"/>
</dbReference>
<dbReference type="RefSeq" id="WP_143090728.1">
    <property type="nucleotide sequence ID" value="NZ_FONY01000001.1"/>
</dbReference>
<dbReference type="Pfam" id="PF08309">
    <property type="entry name" value="LVIVD"/>
    <property type="match status" value="3"/>
</dbReference>
<evidence type="ECO:0000313" key="1">
    <source>
        <dbReference type="EMBL" id="SFE40761.1"/>
    </source>
</evidence>
<gene>
    <name evidence="1" type="ORF">SAMN04488541_100188</name>
</gene>
<sequence length="252" mass="28130">MKNLYNKYLIIISLFLSVCYLWSCTKEGFSGEGSSTGKGGSLARFAIVGNHLYTVDNTSLRVFDINNPQNPQFIKRQDLGFGIETIFPYQDKLFLGANAGMYIIDISSPQFPQVLSIYQHVLSCDPVAVQNQCAYVTLRDGTNCRQGQNLLEVIDISNLISPKLLATYPMENPKGLGVDGSQLFVCDQGLKVFEIDMSKPWQLNQRQKLNISNAYDVIPLGGRLLLIGSDGLYQYSYRASQLDFISKIAVKK</sequence>
<keyword evidence="2" id="KW-1185">Reference proteome</keyword>
<dbReference type="AlphaFoldDB" id="A0A1I2A9Y6"/>
<protein>
    <submittedName>
        <fullName evidence="1">LVIVD repeat-containing protein</fullName>
    </submittedName>
</protein>
<dbReference type="EMBL" id="FONY01000001">
    <property type="protein sequence ID" value="SFE40761.1"/>
    <property type="molecule type" value="Genomic_DNA"/>
</dbReference>
<evidence type="ECO:0000313" key="2">
    <source>
        <dbReference type="Proteomes" id="UP000199513"/>
    </source>
</evidence>
<proteinExistence type="predicted"/>
<accession>A0A1I2A9Y6</accession>
<organism evidence="1 2">
    <name type="scientific">Thermoflexibacter ruber</name>
    <dbReference type="NCBI Taxonomy" id="1003"/>
    <lineage>
        <taxon>Bacteria</taxon>
        <taxon>Pseudomonadati</taxon>
        <taxon>Bacteroidota</taxon>
        <taxon>Cytophagia</taxon>
        <taxon>Cytophagales</taxon>
        <taxon>Thermoflexibacteraceae</taxon>
        <taxon>Thermoflexibacter</taxon>
    </lineage>
</organism>
<dbReference type="InterPro" id="IPR013211">
    <property type="entry name" value="LVIVD"/>
</dbReference>
<dbReference type="Proteomes" id="UP000199513">
    <property type="component" value="Unassembled WGS sequence"/>
</dbReference>
<dbReference type="STRING" id="1003.SAMN04488541_100188"/>
<reference evidence="1 2" key="1">
    <citation type="submission" date="2016-10" db="EMBL/GenBank/DDBJ databases">
        <authorList>
            <person name="de Groot N.N."/>
        </authorList>
    </citation>
    <scope>NUCLEOTIDE SEQUENCE [LARGE SCALE GENOMIC DNA]</scope>
    <source>
        <strain>GEY</strain>
        <strain evidence="2">DSM 9560</strain>
    </source>
</reference>